<sequence length="320" mass="36048">MWCHLISIWIIFLSILKLKTQLPWNIRSYFFGGKKSSHSRTLSEDIAKDIFSVGCLLAELHLQRPLFDSTSLTMYLESGVFPGVLQELPPQTKILVEACIEKDWTRTPSAKSLLESPHFPKTVKSSYLFISPFQLIAKDGSHLCYAANFAKQGALKAMGSFATEMCVPYCLPLVVTPLSDAEAEWAYILLKEFIKFFTLKAVETMSLPAIQKILQAISDNRLFTSEGFSSSRLICARDMEDQTKSLMFCSLMCFNYLGMLLESLTPNIQLASILTPSAYTMLNLFFVFIVSLATAVLIIFPILLSSLFACFIGKLNYQRR</sequence>
<accession>A0ACC0YFZ4</accession>
<proteinExistence type="predicted"/>
<reference evidence="2" key="1">
    <citation type="journal article" date="2023" name="G3 (Bethesda)">
        <title>Genome assembly and association tests identify interacting loci associated with vigor, precocity, and sex in interspecific pistachio rootstocks.</title>
        <authorList>
            <person name="Palmer W."/>
            <person name="Jacygrad E."/>
            <person name="Sagayaradj S."/>
            <person name="Cavanaugh K."/>
            <person name="Han R."/>
            <person name="Bertier L."/>
            <person name="Beede B."/>
            <person name="Kafkas S."/>
            <person name="Golino D."/>
            <person name="Preece J."/>
            <person name="Michelmore R."/>
        </authorList>
    </citation>
    <scope>NUCLEOTIDE SEQUENCE [LARGE SCALE GENOMIC DNA]</scope>
</reference>
<protein>
    <submittedName>
        <fullName evidence="1">Uncharacterized protein</fullName>
    </submittedName>
</protein>
<evidence type="ECO:0000313" key="2">
    <source>
        <dbReference type="Proteomes" id="UP001163603"/>
    </source>
</evidence>
<evidence type="ECO:0000313" key="1">
    <source>
        <dbReference type="EMBL" id="KAJ0034884.1"/>
    </source>
</evidence>
<dbReference type="Proteomes" id="UP001163603">
    <property type="component" value="Chromosome 7"/>
</dbReference>
<name>A0ACC0YFZ4_9ROSI</name>
<comment type="caution">
    <text evidence="1">The sequence shown here is derived from an EMBL/GenBank/DDBJ whole genome shotgun (WGS) entry which is preliminary data.</text>
</comment>
<organism evidence="1 2">
    <name type="scientific">Pistacia integerrima</name>
    <dbReference type="NCBI Taxonomy" id="434235"/>
    <lineage>
        <taxon>Eukaryota</taxon>
        <taxon>Viridiplantae</taxon>
        <taxon>Streptophyta</taxon>
        <taxon>Embryophyta</taxon>
        <taxon>Tracheophyta</taxon>
        <taxon>Spermatophyta</taxon>
        <taxon>Magnoliopsida</taxon>
        <taxon>eudicotyledons</taxon>
        <taxon>Gunneridae</taxon>
        <taxon>Pentapetalae</taxon>
        <taxon>rosids</taxon>
        <taxon>malvids</taxon>
        <taxon>Sapindales</taxon>
        <taxon>Anacardiaceae</taxon>
        <taxon>Pistacia</taxon>
    </lineage>
</organism>
<gene>
    <name evidence="1" type="ORF">Pint_24247</name>
</gene>
<dbReference type="EMBL" id="CM047742">
    <property type="protein sequence ID" value="KAJ0034884.1"/>
    <property type="molecule type" value="Genomic_DNA"/>
</dbReference>
<keyword evidence="2" id="KW-1185">Reference proteome</keyword>